<dbReference type="PANTHER" id="PTHR43031">
    <property type="entry name" value="FAD-DEPENDENT OXIDOREDUCTASE"/>
    <property type="match status" value="1"/>
</dbReference>
<comment type="caution">
    <text evidence="2">The sequence shown here is derived from an EMBL/GenBank/DDBJ whole genome shotgun (WGS) entry which is preliminary data.</text>
</comment>
<dbReference type="EMBL" id="PYNS01000008">
    <property type="protein sequence ID" value="PSV11065.1"/>
    <property type="molecule type" value="Genomic_DNA"/>
</dbReference>
<sequence>MHIFTDRKDIIIDTRSSDEFIAGHIEGSVFVGFGGKQFKWWLELIVPDKTVHLEVIASAKDQASVMETLHELGYIHAELKPLDTSLSHIEHISAEKLPDIAETHHILDVRETDETEKGKLASAEALPLTALIQGQMPAHHDDYVVHCAGGYRSLIAISLLKVLNKCHLIQLDGGYSAIQRTQ</sequence>
<dbReference type="Pfam" id="PF00581">
    <property type="entry name" value="Rhodanese"/>
    <property type="match status" value="2"/>
</dbReference>
<dbReference type="Gene3D" id="3.40.250.10">
    <property type="entry name" value="Rhodanese-like domain"/>
    <property type="match status" value="2"/>
</dbReference>
<reference evidence="2 3" key="1">
    <citation type="submission" date="2018-03" db="EMBL/GenBank/DDBJ databases">
        <title>Whole genome sequencing of Histamine producing bacteria.</title>
        <authorList>
            <person name="Butler K."/>
        </authorList>
    </citation>
    <scope>NUCLEOTIDE SEQUENCE [LARGE SCALE GENOMIC DNA]</scope>
    <source>
        <strain evidence="2 3">Res.4.1</strain>
    </source>
</reference>
<dbReference type="CDD" id="cd00158">
    <property type="entry name" value="RHOD"/>
    <property type="match status" value="2"/>
</dbReference>
<proteinExistence type="predicted"/>
<protein>
    <submittedName>
        <fullName evidence="2">Rhodanese domain-containing protein</fullName>
    </submittedName>
</protein>
<feature type="domain" description="Rhodanese" evidence="1">
    <location>
        <begin position="5"/>
        <end position="31"/>
    </location>
</feature>
<dbReference type="InterPro" id="IPR036873">
    <property type="entry name" value="Rhodanese-like_dom_sf"/>
</dbReference>
<accession>A0A2T3KVF4</accession>
<dbReference type="SUPFAM" id="SSF52821">
    <property type="entry name" value="Rhodanese/Cell cycle control phosphatase"/>
    <property type="match status" value="2"/>
</dbReference>
<dbReference type="RefSeq" id="WP_107184958.1">
    <property type="nucleotide sequence ID" value="NZ_CP131574.1"/>
</dbReference>
<feature type="domain" description="Rhodanese" evidence="1">
    <location>
        <begin position="100"/>
        <end position="180"/>
    </location>
</feature>
<dbReference type="Proteomes" id="UP000240530">
    <property type="component" value="Unassembled WGS sequence"/>
</dbReference>
<evidence type="ECO:0000259" key="1">
    <source>
        <dbReference type="PROSITE" id="PS50206"/>
    </source>
</evidence>
<organism evidence="2 3">
    <name type="scientific">Photobacterium leiognathi subsp. mandapamensis</name>
    <name type="common">Photobacterium mandapamensis</name>
    <dbReference type="NCBI Taxonomy" id="48408"/>
    <lineage>
        <taxon>Bacteria</taxon>
        <taxon>Pseudomonadati</taxon>
        <taxon>Pseudomonadota</taxon>
        <taxon>Gammaproteobacteria</taxon>
        <taxon>Vibrionales</taxon>
        <taxon>Vibrionaceae</taxon>
        <taxon>Photobacterium</taxon>
    </lineage>
</organism>
<name>A0A2T3KVF4_PHOLD</name>
<evidence type="ECO:0000313" key="3">
    <source>
        <dbReference type="Proteomes" id="UP000240530"/>
    </source>
</evidence>
<evidence type="ECO:0000313" key="2">
    <source>
        <dbReference type="EMBL" id="PSV11065.1"/>
    </source>
</evidence>
<dbReference type="PROSITE" id="PS50206">
    <property type="entry name" value="RHODANESE_3"/>
    <property type="match status" value="2"/>
</dbReference>
<dbReference type="PANTHER" id="PTHR43031:SF16">
    <property type="entry name" value="OXIDOREDUCTASE"/>
    <property type="match status" value="1"/>
</dbReference>
<dbReference type="AlphaFoldDB" id="A0A2T3KVF4"/>
<dbReference type="InterPro" id="IPR050229">
    <property type="entry name" value="GlpE_sulfurtransferase"/>
</dbReference>
<gene>
    <name evidence="2" type="ORF">C0W93_10050</name>
</gene>
<dbReference type="InterPro" id="IPR001763">
    <property type="entry name" value="Rhodanese-like_dom"/>
</dbReference>